<proteinExistence type="predicted"/>
<dbReference type="RefSeq" id="WP_105216571.1">
    <property type="nucleotide sequence ID" value="NZ_CP027062.1"/>
</dbReference>
<dbReference type="NCBIfam" id="TIGR04183">
    <property type="entry name" value="Por_Secre_tail"/>
    <property type="match status" value="1"/>
</dbReference>
<evidence type="ECO:0000256" key="2">
    <source>
        <dbReference type="SAM" id="SignalP"/>
    </source>
</evidence>
<dbReference type="OrthoDB" id="1405746at2"/>
<dbReference type="KEGG" id="aue:C5O00_09135"/>
<reference evidence="4 5" key="1">
    <citation type="submission" date="2018-02" db="EMBL/GenBank/DDBJ databases">
        <title>Genomic analysis of the strain RR4-38 isolated from a seawater recirculating aquaculture system.</title>
        <authorList>
            <person name="Kim Y.-S."/>
            <person name="Jang Y.H."/>
            <person name="Kim K.-H."/>
        </authorList>
    </citation>
    <scope>NUCLEOTIDE SEQUENCE [LARGE SCALE GENOMIC DNA]</scope>
    <source>
        <strain evidence="4 5">RR4-38</strain>
    </source>
</reference>
<dbReference type="Pfam" id="PF18962">
    <property type="entry name" value="Por_Secre_tail"/>
    <property type="match status" value="1"/>
</dbReference>
<evidence type="ECO:0000259" key="3">
    <source>
        <dbReference type="Pfam" id="PF18962"/>
    </source>
</evidence>
<dbReference type="EMBL" id="CP027062">
    <property type="protein sequence ID" value="AVI51330.1"/>
    <property type="molecule type" value="Genomic_DNA"/>
</dbReference>
<feature type="signal peptide" evidence="2">
    <location>
        <begin position="1"/>
        <end position="20"/>
    </location>
</feature>
<feature type="domain" description="Secretion system C-terminal sorting" evidence="3">
    <location>
        <begin position="237"/>
        <end position="304"/>
    </location>
</feature>
<dbReference type="InterPro" id="IPR026444">
    <property type="entry name" value="Secre_tail"/>
</dbReference>
<gene>
    <name evidence="4" type="ORF">C5O00_09135</name>
</gene>
<evidence type="ECO:0000256" key="1">
    <source>
        <dbReference type="ARBA" id="ARBA00022729"/>
    </source>
</evidence>
<keyword evidence="5" id="KW-1185">Reference proteome</keyword>
<evidence type="ECO:0000313" key="4">
    <source>
        <dbReference type="EMBL" id="AVI51330.1"/>
    </source>
</evidence>
<accession>A0A2S0HXI6</accession>
<keyword evidence="1 2" id="KW-0732">Signal</keyword>
<protein>
    <recommendedName>
        <fullName evidence="3">Secretion system C-terminal sorting domain-containing protein</fullName>
    </recommendedName>
</protein>
<organism evidence="4 5">
    <name type="scientific">Pukyongia salina</name>
    <dbReference type="NCBI Taxonomy" id="2094025"/>
    <lineage>
        <taxon>Bacteria</taxon>
        <taxon>Pseudomonadati</taxon>
        <taxon>Bacteroidota</taxon>
        <taxon>Flavobacteriia</taxon>
        <taxon>Flavobacteriales</taxon>
        <taxon>Flavobacteriaceae</taxon>
        <taxon>Pukyongia</taxon>
    </lineage>
</organism>
<dbReference type="Proteomes" id="UP000238442">
    <property type="component" value="Chromosome"/>
</dbReference>
<dbReference type="AlphaFoldDB" id="A0A2S0HXI6"/>
<feature type="chain" id="PRO_5015670301" description="Secretion system C-terminal sorting domain-containing protein" evidence="2">
    <location>
        <begin position="21"/>
        <end position="306"/>
    </location>
</feature>
<sequence length="306" mass="32128">MKKITLLLCAIAFSAVGVNAQSNVGPSPYESNPVPSNVRMDILSHTPGATLNGGAVACADTGGGGTTTNSWWRSYTPANFGYTGNFEVQGLQTAHTYDDISGLGEPINININAWTSDDVFPAGNFTLLTSAALQGDASSADQLLDLSFDTAEVVDANTEVILEFFVADGVSISKDVRIYNTTDPENAPSYLSSVDCAITDPVTTASIGFPDERVVLNLIGETSLSVGDNTLSELVSVFPNPMNNVLNVNVAGNIEISNASMFDLLGKNTGVQLVNGQMDTSSLARGVYILNVETSAGTLTQKVVKR</sequence>
<evidence type="ECO:0000313" key="5">
    <source>
        <dbReference type="Proteomes" id="UP000238442"/>
    </source>
</evidence>
<name>A0A2S0HXI6_9FLAO</name>